<evidence type="ECO:0000313" key="2">
    <source>
        <dbReference type="Proteomes" id="UP000636505"/>
    </source>
</evidence>
<proteinExistence type="predicted"/>
<name>A0A8J7DB92_9CYAN</name>
<gene>
    <name evidence="1" type="ORF">IQ241_01905</name>
</gene>
<dbReference type="AlphaFoldDB" id="A0A8J7DB92"/>
<accession>A0A8J7DB92</accession>
<dbReference type="EMBL" id="JADEXG010000003">
    <property type="protein sequence ID" value="MBE9076058.1"/>
    <property type="molecule type" value="Genomic_DNA"/>
</dbReference>
<comment type="caution">
    <text evidence="1">The sequence shown here is derived from an EMBL/GenBank/DDBJ whole genome shotgun (WGS) entry which is preliminary data.</text>
</comment>
<keyword evidence="2" id="KW-1185">Reference proteome</keyword>
<organism evidence="1 2">
    <name type="scientific">Vasconcelosia minhoensis LEGE 07310</name>
    <dbReference type="NCBI Taxonomy" id="915328"/>
    <lineage>
        <taxon>Bacteria</taxon>
        <taxon>Bacillati</taxon>
        <taxon>Cyanobacteriota</taxon>
        <taxon>Cyanophyceae</taxon>
        <taxon>Nodosilineales</taxon>
        <taxon>Cymatolegaceae</taxon>
        <taxon>Vasconcelosia</taxon>
        <taxon>Vasconcelosia minhoensis</taxon>
    </lineage>
</organism>
<evidence type="ECO:0000313" key="1">
    <source>
        <dbReference type="EMBL" id="MBE9076058.1"/>
    </source>
</evidence>
<protein>
    <submittedName>
        <fullName evidence="1">Uncharacterized protein</fullName>
    </submittedName>
</protein>
<dbReference type="Proteomes" id="UP000636505">
    <property type="component" value="Unassembled WGS sequence"/>
</dbReference>
<reference evidence="1" key="1">
    <citation type="submission" date="2020-10" db="EMBL/GenBank/DDBJ databases">
        <authorList>
            <person name="Castelo-Branco R."/>
            <person name="Eusebio N."/>
            <person name="Adriana R."/>
            <person name="Vieira A."/>
            <person name="Brugerolle De Fraissinette N."/>
            <person name="Rezende De Castro R."/>
            <person name="Schneider M.P."/>
            <person name="Vasconcelos V."/>
            <person name="Leao P.N."/>
        </authorList>
    </citation>
    <scope>NUCLEOTIDE SEQUENCE</scope>
    <source>
        <strain evidence="1">LEGE 07310</strain>
    </source>
</reference>
<dbReference type="RefSeq" id="WP_193904722.1">
    <property type="nucleotide sequence ID" value="NZ_JADEXG010000003.1"/>
</dbReference>
<sequence>MQWSAPQSFSRTRRRLHRSAQRSITLVGLTALMGATGLWLTEALVAPQPSQIYTSRLSLFLGREPGEAYSSLIYRAERAARTGAQRSFAQDILMREVVVTVVAEDPSSALPVLILRVSRDQWYRHPDPRRWAFYYSGDPAQRAA</sequence>